<reference evidence="3" key="2">
    <citation type="submission" date="2025-08" db="UniProtKB">
        <authorList>
            <consortium name="RefSeq"/>
        </authorList>
    </citation>
    <scope>IDENTIFICATION</scope>
    <source>
        <tissue evidence="3">Young leaves</tissue>
    </source>
</reference>
<sequence length="280" mass="31393">MDDNRSNRPIKAEVSGIESPRKVVDSWPTGWTDEKHNLYLSSIEASFVSQLYSSKYNSKDLLGSLSRTQIRRNSSGSNASSLTSGQYKVLQGGCWENLKFERAKRCKDIENEPRSLSSNPWIRHFRSPSTGKGTRLTSNQVNDRVLATQEIEVATQSHGREAINTKQLLSCPHICLQDSVGSTTEVSDQNFVDDEFEQMKQSSRTYRKKRPRTAVADRLVNDQVVPSRKSYATPSSGENHVCLNEGNAECSSKTSEITSSFLPVEPEPPIKDQDLKCQLM</sequence>
<keyword evidence="2" id="KW-1185">Reference proteome</keyword>
<dbReference type="PANTHER" id="PTHR33676:SF3">
    <property type="entry name" value="COLD-REGULATED PROTEIN 27"/>
    <property type="match status" value="1"/>
</dbReference>
<dbReference type="InterPro" id="IPR044678">
    <property type="entry name" value="COR27/28"/>
</dbReference>
<feature type="region of interest" description="Disordered" evidence="1">
    <location>
        <begin position="258"/>
        <end position="280"/>
    </location>
</feature>
<evidence type="ECO:0000313" key="2">
    <source>
        <dbReference type="Proteomes" id="UP000228380"/>
    </source>
</evidence>
<dbReference type="AlphaFoldDB" id="A0A8B7CS86"/>
<accession>A0A8B7CS86</accession>
<reference evidence="2" key="1">
    <citation type="journal article" date="2019" name="Nat. Commun.">
        <title>Genome-wide association mapping of date palm fruit traits.</title>
        <authorList>
            <person name="Hazzouri K.M."/>
            <person name="Gros-Balthazard M."/>
            <person name="Flowers J.M."/>
            <person name="Copetti D."/>
            <person name="Lemansour A."/>
            <person name="Lebrun M."/>
            <person name="Masmoudi K."/>
            <person name="Ferrand S."/>
            <person name="Dhar M.I."/>
            <person name="Fresquez Z.A."/>
            <person name="Rosas U."/>
            <person name="Zhang J."/>
            <person name="Talag J."/>
            <person name="Lee S."/>
            <person name="Kudrna D."/>
            <person name="Powell R.F."/>
            <person name="Leitch I.J."/>
            <person name="Krueger R.R."/>
            <person name="Wing R.A."/>
            <person name="Amiri K.M.A."/>
            <person name="Purugganan M.D."/>
        </authorList>
    </citation>
    <scope>NUCLEOTIDE SEQUENCE [LARGE SCALE GENOMIC DNA]</scope>
    <source>
        <strain evidence="2">cv. Khalas</strain>
    </source>
</reference>
<name>A0A8B7CS86_PHODC</name>
<dbReference type="Proteomes" id="UP000228380">
    <property type="component" value="Chromosome 8"/>
</dbReference>
<dbReference type="OrthoDB" id="1923282at2759"/>
<organism evidence="2 3">
    <name type="scientific">Phoenix dactylifera</name>
    <name type="common">Date palm</name>
    <dbReference type="NCBI Taxonomy" id="42345"/>
    <lineage>
        <taxon>Eukaryota</taxon>
        <taxon>Viridiplantae</taxon>
        <taxon>Streptophyta</taxon>
        <taxon>Embryophyta</taxon>
        <taxon>Tracheophyta</taxon>
        <taxon>Spermatophyta</taxon>
        <taxon>Magnoliopsida</taxon>
        <taxon>Liliopsida</taxon>
        <taxon>Arecaceae</taxon>
        <taxon>Coryphoideae</taxon>
        <taxon>Phoeniceae</taxon>
        <taxon>Phoenix</taxon>
    </lineage>
</organism>
<proteinExistence type="predicted"/>
<protein>
    <submittedName>
        <fullName evidence="3">Cold-regulated protein 27-like</fullName>
    </submittedName>
</protein>
<dbReference type="RefSeq" id="XP_008805274.2">
    <property type="nucleotide sequence ID" value="XM_008807052.4"/>
</dbReference>
<evidence type="ECO:0000313" key="3">
    <source>
        <dbReference type="RefSeq" id="XP_008805274.2"/>
    </source>
</evidence>
<dbReference type="GO" id="GO:0009409">
    <property type="term" value="P:response to cold"/>
    <property type="evidence" value="ECO:0007669"/>
    <property type="project" value="InterPro"/>
</dbReference>
<dbReference type="GO" id="GO:0042752">
    <property type="term" value="P:regulation of circadian rhythm"/>
    <property type="evidence" value="ECO:0007669"/>
    <property type="project" value="InterPro"/>
</dbReference>
<gene>
    <name evidence="3" type="primary">LOC103718300</name>
</gene>
<feature type="compositionally biased region" description="Basic and acidic residues" evidence="1">
    <location>
        <begin position="268"/>
        <end position="280"/>
    </location>
</feature>
<dbReference type="KEGG" id="pda:103718300"/>
<dbReference type="PANTHER" id="PTHR33676">
    <property type="entry name" value="COLD REGULATED PROTEIN 27"/>
    <property type="match status" value="1"/>
</dbReference>
<evidence type="ECO:0000256" key="1">
    <source>
        <dbReference type="SAM" id="MobiDB-lite"/>
    </source>
</evidence>
<dbReference type="GeneID" id="103718300"/>